<keyword evidence="1" id="KW-1133">Transmembrane helix</keyword>
<evidence type="ECO:0000256" key="2">
    <source>
        <dbReference type="SAM" id="SignalP"/>
    </source>
</evidence>
<gene>
    <name evidence="3" type="ORF">B0F90DRAFT_1121802</name>
</gene>
<keyword evidence="1" id="KW-0812">Transmembrane</keyword>
<comment type="caution">
    <text evidence="3">The sequence shown here is derived from an EMBL/GenBank/DDBJ whole genome shotgun (WGS) entry which is preliminary data.</text>
</comment>
<dbReference type="AlphaFoldDB" id="A0AAD4LZB0"/>
<evidence type="ECO:0000256" key="1">
    <source>
        <dbReference type="SAM" id="Phobius"/>
    </source>
</evidence>
<evidence type="ECO:0000313" key="3">
    <source>
        <dbReference type="EMBL" id="KAI0296088.1"/>
    </source>
</evidence>
<proteinExistence type="predicted"/>
<keyword evidence="2" id="KW-0732">Signal</keyword>
<dbReference type="Proteomes" id="UP001203297">
    <property type="component" value="Unassembled WGS sequence"/>
</dbReference>
<feature type="chain" id="PRO_5042297525" evidence="2">
    <location>
        <begin position="33"/>
        <end position="332"/>
    </location>
</feature>
<keyword evidence="4" id="KW-1185">Reference proteome</keyword>
<feature type="transmembrane region" description="Helical" evidence="1">
    <location>
        <begin position="209"/>
        <end position="230"/>
    </location>
</feature>
<feature type="transmembrane region" description="Helical" evidence="1">
    <location>
        <begin position="138"/>
        <end position="157"/>
    </location>
</feature>
<accession>A0AAD4LZB0</accession>
<reference evidence="3" key="1">
    <citation type="journal article" date="2022" name="New Phytol.">
        <title>Evolutionary transition to the ectomycorrhizal habit in the genomes of a hyperdiverse lineage of mushroom-forming fungi.</title>
        <authorList>
            <person name="Looney B."/>
            <person name="Miyauchi S."/>
            <person name="Morin E."/>
            <person name="Drula E."/>
            <person name="Courty P.E."/>
            <person name="Kohler A."/>
            <person name="Kuo A."/>
            <person name="LaButti K."/>
            <person name="Pangilinan J."/>
            <person name="Lipzen A."/>
            <person name="Riley R."/>
            <person name="Andreopoulos W."/>
            <person name="He G."/>
            <person name="Johnson J."/>
            <person name="Nolan M."/>
            <person name="Tritt A."/>
            <person name="Barry K.W."/>
            <person name="Grigoriev I.V."/>
            <person name="Nagy L.G."/>
            <person name="Hibbett D."/>
            <person name="Henrissat B."/>
            <person name="Matheny P.B."/>
            <person name="Labbe J."/>
            <person name="Martin F.M."/>
        </authorList>
    </citation>
    <scope>NUCLEOTIDE SEQUENCE</scope>
    <source>
        <strain evidence="3">BPL690</strain>
    </source>
</reference>
<feature type="signal peptide" evidence="2">
    <location>
        <begin position="1"/>
        <end position="32"/>
    </location>
</feature>
<name>A0AAD4LZB0_9AGAM</name>
<dbReference type="EMBL" id="WTXG01000052">
    <property type="protein sequence ID" value="KAI0296088.1"/>
    <property type="molecule type" value="Genomic_DNA"/>
</dbReference>
<organism evidence="3 4">
    <name type="scientific">Multifurca ochricompacta</name>
    <dbReference type="NCBI Taxonomy" id="376703"/>
    <lineage>
        <taxon>Eukaryota</taxon>
        <taxon>Fungi</taxon>
        <taxon>Dikarya</taxon>
        <taxon>Basidiomycota</taxon>
        <taxon>Agaricomycotina</taxon>
        <taxon>Agaricomycetes</taxon>
        <taxon>Russulales</taxon>
        <taxon>Russulaceae</taxon>
        <taxon>Multifurca</taxon>
    </lineage>
</organism>
<evidence type="ECO:0000313" key="4">
    <source>
        <dbReference type="Proteomes" id="UP001203297"/>
    </source>
</evidence>
<protein>
    <submittedName>
        <fullName evidence="3">Uncharacterized protein</fullName>
    </submittedName>
</protein>
<keyword evidence="1" id="KW-0472">Membrane</keyword>
<sequence length="332" mass="37733">MSAPRPGSAQAPLSVVWLAPLMITSWHWDVSCRYRWHAYAASVYPHALHHNLLSTHDPSVRLHTMAYDNLPPPRDDICRMHRLNRATTRRWGTPSCAHKQFNRPHALHWKDLSRQMSYPASLKAYLSSIYVSLAPLRAPFLLFVSLTTIMIIPHVWVGPDEAIYLFGCMGSDLEHARTSPRRFYVVSRQRSVLRVSWGFYFENSRMQTLWRVVIVIPHVLYACGGMYILLPAIHGARDVNVARVSACPPPSPPVHAFAVSQERLSHWWKNSANHLATLLPNWASGSLINYRRDYTNRSLGLVGHGWCQMHLALYLKTWGGGACLPVCLSASR</sequence>